<evidence type="ECO:0000256" key="1">
    <source>
        <dbReference type="SAM" id="MobiDB-lite"/>
    </source>
</evidence>
<reference evidence="2 3" key="1">
    <citation type="journal article" date="2010" name="J. Bacteriol.">
        <title>Genome sequences of Oceanicola granulosus HTCC2516(T) and Oceanicola batsensis HTCC2597(TDelta).</title>
        <authorList>
            <person name="Thrash J.C."/>
            <person name="Cho J.C."/>
            <person name="Vergin K.L."/>
            <person name="Giovannoni S.J."/>
        </authorList>
    </citation>
    <scope>NUCLEOTIDE SEQUENCE [LARGE SCALE GENOMIC DNA]</scope>
    <source>
        <strain evidence="3">ATCC BAA-861 / DSM 15982 / KCTC 12143 / HTCC2516</strain>
    </source>
</reference>
<proteinExistence type="predicted"/>
<feature type="compositionally biased region" description="Low complexity" evidence="1">
    <location>
        <begin position="32"/>
        <end position="41"/>
    </location>
</feature>
<feature type="compositionally biased region" description="Basic and acidic residues" evidence="1">
    <location>
        <begin position="42"/>
        <end position="59"/>
    </location>
</feature>
<comment type="caution">
    <text evidence="2">The sequence shown here is derived from an EMBL/GenBank/DDBJ whole genome shotgun (WGS) entry which is preliminary data.</text>
</comment>
<evidence type="ECO:0000313" key="3">
    <source>
        <dbReference type="Proteomes" id="UP000003635"/>
    </source>
</evidence>
<feature type="compositionally biased region" description="Basic and acidic residues" evidence="1">
    <location>
        <begin position="14"/>
        <end position="31"/>
    </location>
</feature>
<dbReference type="RefSeq" id="WP_007254778.1">
    <property type="nucleotide sequence ID" value="NZ_CH724107.1"/>
</dbReference>
<gene>
    <name evidence="2" type="ORF">OG2516_06257</name>
</gene>
<organism evidence="2 3">
    <name type="scientific">Oceanicola granulosus (strain ATCC BAA-861 / DSM 15982 / KCTC 12143 / HTCC2516)</name>
    <dbReference type="NCBI Taxonomy" id="314256"/>
    <lineage>
        <taxon>Bacteria</taxon>
        <taxon>Pseudomonadati</taxon>
        <taxon>Pseudomonadota</taxon>
        <taxon>Alphaproteobacteria</taxon>
        <taxon>Rhodobacterales</taxon>
        <taxon>Roseobacteraceae</taxon>
        <taxon>Oceanicola</taxon>
    </lineage>
</organism>
<dbReference type="STRING" id="314256.OG2516_06257"/>
<feature type="region of interest" description="Disordered" evidence="1">
    <location>
        <begin position="1"/>
        <end position="102"/>
    </location>
</feature>
<dbReference type="EMBL" id="AAOT01000024">
    <property type="protein sequence ID" value="EAR50677.1"/>
    <property type="molecule type" value="Genomic_DNA"/>
</dbReference>
<name>Q2CDB3_OCEGH</name>
<accession>Q2CDB3</accession>
<dbReference type="AlphaFoldDB" id="Q2CDB3"/>
<protein>
    <submittedName>
        <fullName evidence="2">Uncharacterized protein</fullName>
    </submittedName>
</protein>
<dbReference type="HOGENOM" id="CLU_2274472_0_0_5"/>
<dbReference type="Proteomes" id="UP000003635">
    <property type="component" value="Unassembled WGS sequence"/>
</dbReference>
<keyword evidence="3" id="KW-1185">Reference proteome</keyword>
<evidence type="ECO:0000313" key="2">
    <source>
        <dbReference type="EMBL" id="EAR50677.1"/>
    </source>
</evidence>
<sequence length="102" mass="10501">MNDEQQSRYGAGRAIKEVARQQQARREDEARGAAPAGAGRDPFAERIAEGLREQTEAVDKAAAGESAGIAHATRASLDPAPKPGADPTPDAAKAPGDGKTPV</sequence>
<feature type="compositionally biased region" description="Low complexity" evidence="1">
    <location>
        <begin position="61"/>
        <end position="72"/>
    </location>
</feature>